<dbReference type="Gene3D" id="3.40.50.720">
    <property type="entry name" value="NAD(P)-binding Rossmann-like Domain"/>
    <property type="match status" value="1"/>
</dbReference>
<evidence type="ECO:0000313" key="1">
    <source>
        <dbReference type="Proteomes" id="UP000887565"/>
    </source>
</evidence>
<sequence>MSLQAEKTWQLFKQINNAGITKDTLIDHFNMETYDEVMNVNLKAMVSLTMKCLPHLKVNRGSIVNVSSIASTRPKKTLCEGNRRQC</sequence>
<proteinExistence type="predicted"/>
<dbReference type="Pfam" id="PF00106">
    <property type="entry name" value="adh_short"/>
    <property type="match status" value="1"/>
</dbReference>
<dbReference type="AlphaFoldDB" id="A0A915LDI2"/>
<protein>
    <submittedName>
        <fullName evidence="2">Uncharacterized protein</fullName>
    </submittedName>
</protein>
<keyword evidence="1" id="KW-1185">Reference proteome</keyword>
<name>A0A915LDI2_ROMCU</name>
<dbReference type="PANTHER" id="PTHR43975">
    <property type="entry name" value="ZGC:101858"/>
    <property type="match status" value="1"/>
</dbReference>
<dbReference type="InterPro" id="IPR036291">
    <property type="entry name" value="NAD(P)-bd_dom_sf"/>
</dbReference>
<organism evidence="1 2">
    <name type="scientific">Romanomermis culicivorax</name>
    <name type="common">Nematode worm</name>
    <dbReference type="NCBI Taxonomy" id="13658"/>
    <lineage>
        <taxon>Eukaryota</taxon>
        <taxon>Metazoa</taxon>
        <taxon>Ecdysozoa</taxon>
        <taxon>Nematoda</taxon>
        <taxon>Enoplea</taxon>
        <taxon>Dorylaimia</taxon>
        <taxon>Mermithida</taxon>
        <taxon>Mermithoidea</taxon>
        <taxon>Mermithidae</taxon>
        <taxon>Romanomermis</taxon>
    </lineage>
</organism>
<reference evidence="2" key="1">
    <citation type="submission" date="2022-11" db="UniProtKB">
        <authorList>
            <consortium name="WormBaseParasite"/>
        </authorList>
    </citation>
    <scope>IDENTIFICATION</scope>
</reference>
<dbReference type="InterPro" id="IPR002347">
    <property type="entry name" value="SDR_fam"/>
</dbReference>
<accession>A0A915LDI2</accession>
<dbReference type="WBParaSite" id="nRc.2.0.1.t47886-RA">
    <property type="protein sequence ID" value="nRc.2.0.1.t47886-RA"/>
    <property type="gene ID" value="nRc.2.0.1.g47886"/>
</dbReference>
<evidence type="ECO:0000313" key="2">
    <source>
        <dbReference type="WBParaSite" id="nRc.2.0.1.t47886-RA"/>
    </source>
</evidence>
<dbReference type="Proteomes" id="UP000887565">
    <property type="component" value="Unplaced"/>
</dbReference>
<dbReference type="PANTHER" id="PTHR43975:SF2">
    <property type="entry name" value="EG:BACR7A4.14 PROTEIN-RELATED"/>
    <property type="match status" value="1"/>
</dbReference>
<dbReference type="SUPFAM" id="SSF51735">
    <property type="entry name" value="NAD(P)-binding Rossmann-fold domains"/>
    <property type="match status" value="1"/>
</dbReference>